<reference evidence="1 2" key="1">
    <citation type="submission" date="2024-12" db="EMBL/GenBank/DDBJ databases">
        <authorList>
            <person name="Hu S."/>
        </authorList>
    </citation>
    <scope>NUCLEOTIDE SEQUENCE [LARGE SCALE GENOMIC DNA]</scope>
    <source>
        <strain evidence="1 2">P-25</strain>
    </source>
</reference>
<dbReference type="Proteomes" id="UP001517367">
    <property type="component" value="Unassembled WGS sequence"/>
</dbReference>
<sequence>MKYLITLFFSGLLLGCRSKDQLCVGIYNNDLGMMIYEQADKMPFYKNGTVGTFTRLTQIIPADTMVTAVNLEFIVLPDGKISNFQVYGINNTKLNIEEKSLETIKMDTWIPGECNHQNVAVKMRFPLKLDFQE</sequence>
<name>A0ABW9JET7_9SPHI</name>
<evidence type="ECO:0000313" key="1">
    <source>
        <dbReference type="EMBL" id="MFN0290914.1"/>
    </source>
</evidence>
<dbReference type="PROSITE" id="PS51257">
    <property type="entry name" value="PROKAR_LIPOPROTEIN"/>
    <property type="match status" value="1"/>
</dbReference>
<keyword evidence="2" id="KW-1185">Reference proteome</keyword>
<gene>
    <name evidence="1" type="ORF">E5L68_005905</name>
</gene>
<dbReference type="SUPFAM" id="SSF74653">
    <property type="entry name" value="TolA/TonB C-terminal domain"/>
    <property type="match status" value="1"/>
</dbReference>
<protein>
    <recommendedName>
        <fullName evidence="3">TonB C-terminal domain-containing protein</fullName>
    </recommendedName>
</protein>
<organism evidence="1 2">
    <name type="scientific">Pedobacter helvus</name>
    <dbReference type="NCBI Taxonomy" id="2563444"/>
    <lineage>
        <taxon>Bacteria</taxon>
        <taxon>Pseudomonadati</taxon>
        <taxon>Bacteroidota</taxon>
        <taxon>Sphingobacteriia</taxon>
        <taxon>Sphingobacteriales</taxon>
        <taxon>Sphingobacteriaceae</taxon>
        <taxon>Pedobacter</taxon>
    </lineage>
</organism>
<proteinExistence type="predicted"/>
<dbReference type="RefSeq" id="WP_138730128.1">
    <property type="nucleotide sequence ID" value="NZ_SRMP02000007.1"/>
</dbReference>
<evidence type="ECO:0008006" key="3">
    <source>
        <dbReference type="Google" id="ProtNLM"/>
    </source>
</evidence>
<evidence type="ECO:0000313" key="2">
    <source>
        <dbReference type="Proteomes" id="UP001517367"/>
    </source>
</evidence>
<dbReference type="EMBL" id="SRMP02000007">
    <property type="protein sequence ID" value="MFN0290914.1"/>
    <property type="molecule type" value="Genomic_DNA"/>
</dbReference>
<accession>A0ABW9JET7</accession>
<comment type="caution">
    <text evidence="1">The sequence shown here is derived from an EMBL/GenBank/DDBJ whole genome shotgun (WGS) entry which is preliminary data.</text>
</comment>